<sequence length="463" mass="50687">MTALIPFLLALFLAFLNIFLCAIKIDKRSSINLNLIFWAIILVLLILFKDEFGAGNLDRIFDGFILADKFAFGFSVILSVAMMIFLVSSLYSDESRFYKPEMIALGSLANFGLMAMSLSAELILTLIFVEIASIAVYAMIAMDKSTKSVESAFKYFVLSSFMSAFYLLGAGLIFGVTGSTKYEILSANLGSSTLGLIGVILVLSMMFFKIAIFGFYRWSVDVYFGANTNISGFLASSFKLGAFAILIKFCFVFELSNLNILQGFFAILAVLSMFGGNLLSLGQNDVKKILIMAGIVHSGYVFINLASYSQGVSLYPALFYLSTYIIVVAFAFGLLNSLFGGKNVSISELGGLYKTKPLEAFAFVLICLSFIGFPFSVGFLGKVFIFSSAVESGQVYLAVFGVINTIISVYYYLKIISSIYFGSNPNLALINSNSSWAFAFVAILFILLEGTGLFSLISFFELF</sequence>
<evidence type="ECO:0000256" key="6">
    <source>
        <dbReference type="RuleBase" id="RU000320"/>
    </source>
</evidence>
<keyword evidence="5" id="KW-1278">Translocase</keyword>
<name>A0A076F6X5_9BACT</name>
<accession>A0A076F6X5</accession>
<dbReference type="PANTHER" id="PTHR22773">
    <property type="entry name" value="NADH DEHYDROGENASE"/>
    <property type="match status" value="1"/>
</dbReference>
<comment type="subunit">
    <text evidence="5">NDH-1 is composed of 14 different subunits. Subunits NuoA, H, J, K, L, M, N constitute the membrane sector of the complex.</text>
</comment>
<comment type="catalytic activity">
    <reaction evidence="5">
        <text>a quinone + NADH + 5 H(+)(in) = a quinol + NAD(+) + 4 H(+)(out)</text>
        <dbReference type="Rhea" id="RHEA:57888"/>
        <dbReference type="ChEBI" id="CHEBI:15378"/>
        <dbReference type="ChEBI" id="CHEBI:24646"/>
        <dbReference type="ChEBI" id="CHEBI:57540"/>
        <dbReference type="ChEBI" id="CHEBI:57945"/>
        <dbReference type="ChEBI" id="CHEBI:132124"/>
    </reaction>
</comment>
<dbReference type="Pfam" id="PF00361">
    <property type="entry name" value="Proton_antipo_M"/>
    <property type="match status" value="1"/>
</dbReference>
<evidence type="ECO:0000313" key="9">
    <source>
        <dbReference type="Proteomes" id="UP000028486"/>
    </source>
</evidence>
<feature type="transmembrane region" description="Helical" evidence="5">
    <location>
        <begin position="194"/>
        <end position="218"/>
    </location>
</feature>
<dbReference type="STRING" id="1244531.CIG2463D_0186"/>
<dbReference type="AlphaFoldDB" id="A0A076F6X5"/>
<dbReference type="GO" id="GO:0008137">
    <property type="term" value="F:NADH dehydrogenase (ubiquinone) activity"/>
    <property type="evidence" value="ECO:0007669"/>
    <property type="project" value="InterPro"/>
</dbReference>
<comment type="similarity">
    <text evidence="5">Belongs to the complex I subunit 2 family.</text>
</comment>
<keyword evidence="5" id="KW-0813">Transport</keyword>
<evidence type="ECO:0000256" key="2">
    <source>
        <dbReference type="ARBA" id="ARBA00022692"/>
    </source>
</evidence>
<dbReference type="HOGENOM" id="CLU_007100_1_5_7"/>
<dbReference type="InterPro" id="IPR010096">
    <property type="entry name" value="NADH-Q_OxRdtase_suN/2"/>
</dbReference>
<keyword evidence="8" id="KW-0560">Oxidoreductase</keyword>
<evidence type="ECO:0000313" key="8">
    <source>
        <dbReference type="EMBL" id="AII14055.1"/>
    </source>
</evidence>
<feature type="transmembrane region" description="Helical" evidence="5">
    <location>
        <begin position="360"/>
        <end position="381"/>
    </location>
</feature>
<proteinExistence type="inferred from homology"/>
<keyword evidence="4 5" id="KW-0472">Membrane</keyword>
<feature type="transmembrane region" description="Helical" evidence="5">
    <location>
        <begin position="314"/>
        <end position="339"/>
    </location>
</feature>
<keyword evidence="5" id="KW-0874">Quinone</keyword>
<keyword evidence="9" id="KW-1185">Reference proteome</keyword>
<feature type="transmembrane region" description="Helical" evidence="5">
    <location>
        <begin position="260"/>
        <end position="282"/>
    </location>
</feature>
<keyword evidence="2 5" id="KW-0812">Transmembrane</keyword>
<feature type="transmembrane region" description="Helical" evidence="5">
    <location>
        <begin position="393"/>
        <end position="413"/>
    </location>
</feature>
<comment type="subcellular location">
    <subcellularLocation>
        <location evidence="5">Cell membrane</location>
        <topology evidence="5">Multi-pass membrane protein</topology>
    </subcellularLocation>
    <subcellularLocation>
        <location evidence="1">Endomembrane system</location>
        <topology evidence="1">Multi-pass membrane protein</topology>
    </subcellularLocation>
    <subcellularLocation>
        <location evidence="6">Membrane</location>
        <topology evidence="6">Multi-pass membrane protein</topology>
    </subcellularLocation>
</comment>
<keyword evidence="3 5" id="KW-1133">Transmembrane helix</keyword>
<feature type="domain" description="NADH:quinone oxidoreductase/Mrp antiporter transmembrane" evidence="7">
    <location>
        <begin position="119"/>
        <end position="408"/>
    </location>
</feature>
<gene>
    <name evidence="5 8" type="primary">nuoN</name>
    <name evidence="8" type="ORF">CIG1485E_0183</name>
</gene>
<evidence type="ECO:0000256" key="4">
    <source>
        <dbReference type="ARBA" id="ARBA00023136"/>
    </source>
</evidence>
<evidence type="ECO:0000256" key="1">
    <source>
        <dbReference type="ARBA" id="ARBA00004127"/>
    </source>
</evidence>
<dbReference type="EC" id="7.1.1.-" evidence="5"/>
<feature type="transmembrane region" description="Helical" evidence="5">
    <location>
        <begin position="70"/>
        <end position="91"/>
    </location>
</feature>
<evidence type="ECO:0000256" key="3">
    <source>
        <dbReference type="ARBA" id="ARBA00022989"/>
    </source>
</evidence>
<organism evidence="8 9">
    <name type="scientific">Campylobacter iguaniorum</name>
    <dbReference type="NCBI Taxonomy" id="1244531"/>
    <lineage>
        <taxon>Bacteria</taxon>
        <taxon>Pseudomonadati</taxon>
        <taxon>Campylobacterota</taxon>
        <taxon>Epsilonproteobacteria</taxon>
        <taxon>Campylobacterales</taxon>
        <taxon>Campylobacteraceae</taxon>
        <taxon>Campylobacter</taxon>
    </lineage>
</organism>
<reference evidence="9" key="1">
    <citation type="journal article" date="2014" name="Genome Announc.">
        <title>Complete Genome Sequence of Campylobacter iguaniorum Strain 1485ET, Isolated from a Bearded Dragon (Pogona vitticeps).</title>
        <authorList>
            <person name="Gilbert M.J."/>
            <person name="Miller W.G."/>
            <person name="Yee E."/>
            <person name="Kik M."/>
            <person name="Wagenaar J.A."/>
            <person name="Duim B."/>
        </authorList>
    </citation>
    <scope>NUCLEOTIDE SEQUENCE [LARGE SCALE GENOMIC DNA]</scope>
    <source>
        <strain evidence="9">1485E</strain>
    </source>
</reference>
<feature type="transmembrane region" description="Helical" evidence="5">
    <location>
        <begin position="230"/>
        <end position="254"/>
    </location>
</feature>
<comment type="function">
    <text evidence="5">NDH-1 shuttles electrons from NADH, via FMN and iron-sulfur (Fe-S) centers, to quinones in the respiratory chain. The immediate electron acceptor for the enzyme in this species is believed to be ubiquinone. Couples the redox reaction to proton translocation (for every two electrons transferred, four hydrogen ions are translocated across the cytoplasmic membrane), and thus conserves the redox energy in a proton gradient.</text>
</comment>
<dbReference type="RefSeq" id="WP_038452690.1">
    <property type="nucleotide sequence ID" value="NZ_CP009043.1"/>
</dbReference>
<evidence type="ECO:0000259" key="7">
    <source>
        <dbReference type="Pfam" id="PF00361"/>
    </source>
</evidence>
<feature type="transmembrane region" description="Helical" evidence="5">
    <location>
        <begin position="434"/>
        <end position="460"/>
    </location>
</feature>
<feature type="transmembrane region" description="Helical" evidence="5">
    <location>
        <begin position="152"/>
        <end position="174"/>
    </location>
</feature>
<dbReference type="EMBL" id="CP009043">
    <property type="protein sequence ID" value="AII14055.1"/>
    <property type="molecule type" value="Genomic_DNA"/>
</dbReference>
<dbReference type="GO" id="GO:0048038">
    <property type="term" value="F:quinone binding"/>
    <property type="evidence" value="ECO:0007669"/>
    <property type="project" value="UniProtKB-KW"/>
</dbReference>
<keyword evidence="5" id="KW-0830">Ubiquinone</keyword>
<dbReference type="InterPro" id="IPR001750">
    <property type="entry name" value="ND/Mrp_TM"/>
</dbReference>
<dbReference type="GO" id="GO:0050136">
    <property type="term" value="F:NADH dehydrogenase (quinone) (non-electrogenic) activity"/>
    <property type="evidence" value="ECO:0007669"/>
    <property type="project" value="UniProtKB-UniRule"/>
</dbReference>
<feature type="transmembrane region" description="Helical" evidence="5">
    <location>
        <begin position="289"/>
        <end position="308"/>
    </location>
</feature>
<feature type="transmembrane region" description="Helical" evidence="5">
    <location>
        <begin position="31"/>
        <end position="49"/>
    </location>
</feature>
<dbReference type="Proteomes" id="UP000028486">
    <property type="component" value="Chromosome"/>
</dbReference>
<dbReference type="eggNOG" id="COG1007">
    <property type="taxonomic scope" value="Bacteria"/>
</dbReference>
<protein>
    <recommendedName>
        <fullName evidence="5">NADH-quinone oxidoreductase subunit N</fullName>
        <ecNumber evidence="5">7.1.1.-</ecNumber>
    </recommendedName>
    <alternativeName>
        <fullName evidence="5">NADH dehydrogenase I subunit N</fullName>
    </alternativeName>
    <alternativeName>
        <fullName evidence="5">NDH-1 subunit N</fullName>
    </alternativeName>
</protein>
<dbReference type="OrthoDB" id="9805769at2"/>
<keyword evidence="5" id="KW-1003">Cell membrane</keyword>
<dbReference type="GO" id="GO:0005886">
    <property type="term" value="C:plasma membrane"/>
    <property type="evidence" value="ECO:0007669"/>
    <property type="project" value="UniProtKB-SubCell"/>
</dbReference>
<evidence type="ECO:0000256" key="5">
    <source>
        <dbReference type="HAMAP-Rule" id="MF_00445"/>
    </source>
</evidence>
<dbReference type="HAMAP" id="MF_00445">
    <property type="entry name" value="NDH1_NuoN_1"/>
    <property type="match status" value="1"/>
</dbReference>
<keyword evidence="5" id="KW-0520">NAD</keyword>
<dbReference type="KEGG" id="caj:CIG1485E_0183"/>
<feature type="transmembrane region" description="Helical" evidence="5">
    <location>
        <begin position="111"/>
        <end position="140"/>
    </location>
</feature>
<dbReference type="GO" id="GO:0042773">
    <property type="term" value="P:ATP synthesis coupled electron transport"/>
    <property type="evidence" value="ECO:0007669"/>
    <property type="project" value="InterPro"/>
</dbReference>
<dbReference type="GO" id="GO:0012505">
    <property type="term" value="C:endomembrane system"/>
    <property type="evidence" value="ECO:0007669"/>
    <property type="project" value="UniProtKB-SubCell"/>
</dbReference>